<feature type="domain" description="Aerobactin siderophore biosynthesis IucA/IucC-like C-terminal" evidence="1">
    <location>
        <begin position="73"/>
        <end position="214"/>
    </location>
</feature>
<dbReference type="GO" id="GO:0051537">
    <property type="term" value="F:2 iron, 2 sulfur cluster binding"/>
    <property type="evidence" value="ECO:0007669"/>
    <property type="project" value="InterPro"/>
</dbReference>
<sequence length="248" mass="26814">MFQSGLAAHAGAALSAPLFSGSLEHFGRTLLAADDPQVVVVVPEVLRPERLDQLLLSVYGPQLMPGQLPVLASQWAKYYFMQLIPPVLVASLVHGWHWPLALEQVGLALDERGVPCGVRLAGQGDVSRDVPADPFQRFAGLLDDNLQPFIAALSAYGELPGAVLWSSAGDYLEGCLTQLAGCSGVSLEAGFALLTEKRRADGRTNPLFQAVRYVPQVLGATPRRQRRVCCLSHRVEWVGRCEHCPLPA</sequence>
<evidence type="ECO:0000259" key="2">
    <source>
        <dbReference type="Pfam" id="PF11575"/>
    </source>
</evidence>
<comment type="caution">
    <text evidence="3">The sequence shown here is derived from an EMBL/GenBank/DDBJ whole genome shotgun (WGS) entry which is preliminary data.</text>
</comment>
<dbReference type="PRINTS" id="PR01714">
    <property type="entry name" value="2FE2SRDCTASE"/>
</dbReference>
<dbReference type="Pfam" id="PF06276">
    <property type="entry name" value="FhuF"/>
    <property type="match status" value="1"/>
</dbReference>
<dbReference type="Proteomes" id="UP000270524">
    <property type="component" value="Unassembled WGS sequence"/>
</dbReference>
<dbReference type="RefSeq" id="WP_007251515.1">
    <property type="nucleotide sequence ID" value="NZ_CP178532.1"/>
</dbReference>
<gene>
    <name evidence="3" type="ORF">ALQ51_00572</name>
</gene>
<dbReference type="InterPro" id="IPR008090">
    <property type="entry name" value="Fe_iron_reduct"/>
</dbReference>
<dbReference type="NCBIfam" id="TIGR03951">
    <property type="entry name" value="Fe_III_red_FhuF"/>
    <property type="match status" value="1"/>
</dbReference>
<dbReference type="InterPro" id="IPR024726">
    <property type="entry name" value="FhuF_C"/>
</dbReference>
<evidence type="ECO:0000313" key="4">
    <source>
        <dbReference type="Proteomes" id="UP000270524"/>
    </source>
</evidence>
<dbReference type="GO" id="GO:0003824">
    <property type="term" value="F:catalytic activity"/>
    <property type="evidence" value="ECO:0007669"/>
    <property type="project" value="UniProtKB-ARBA"/>
</dbReference>
<name>A0A3M3RFQ2_PSECA</name>
<reference evidence="3 4" key="1">
    <citation type="submission" date="2018-08" db="EMBL/GenBank/DDBJ databases">
        <title>Recombination of ecologically and evolutionarily significant loci maintains genetic cohesion in the Pseudomonas syringae species complex.</title>
        <authorList>
            <person name="Dillon M."/>
            <person name="Thakur S."/>
            <person name="Almeida R.N.D."/>
            <person name="Weir B.S."/>
            <person name="Guttman D.S."/>
        </authorList>
    </citation>
    <scope>NUCLEOTIDE SEQUENCE [LARGE SCALE GENOMIC DNA]</scope>
    <source>
        <strain evidence="3 4">ICMP 15203</strain>
    </source>
</reference>
<accession>A0A3M3RFQ2</accession>
<evidence type="ECO:0000259" key="1">
    <source>
        <dbReference type="Pfam" id="PF06276"/>
    </source>
</evidence>
<proteinExistence type="predicted"/>
<organism evidence="3 4">
    <name type="scientific">Pseudomonas cannabina</name>
    <dbReference type="NCBI Taxonomy" id="86840"/>
    <lineage>
        <taxon>Bacteria</taxon>
        <taxon>Pseudomonadati</taxon>
        <taxon>Pseudomonadota</taxon>
        <taxon>Gammaproteobacteria</taxon>
        <taxon>Pseudomonadales</taxon>
        <taxon>Pseudomonadaceae</taxon>
        <taxon>Pseudomonas</taxon>
    </lineage>
</organism>
<protein>
    <submittedName>
        <fullName evidence="3">Ferric iron reductase protein FhuF</fullName>
    </submittedName>
</protein>
<dbReference type="Pfam" id="PF11575">
    <property type="entry name" value="FhuF_C"/>
    <property type="match status" value="1"/>
</dbReference>
<dbReference type="AlphaFoldDB" id="A0A3M3RFQ2"/>
<dbReference type="InterPro" id="IPR022770">
    <property type="entry name" value="IucA/IucC-like_C"/>
</dbReference>
<dbReference type="GeneID" id="64464400"/>
<feature type="domain" description="Ferric siderophore reductase C-terminal" evidence="2">
    <location>
        <begin position="226"/>
        <end position="246"/>
    </location>
</feature>
<dbReference type="EMBL" id="RBPJ01000156">
    <property type="protein sequence ID" value="RMN95260.1"/>
    <property type="molecule type" value="Genomic_DNA"/>
</dbReference>
<evidence type="ECO:0000313" key="3">
    <source>
        <dbReference type="EMBL" id="RMN95260.1"/>
    </source>
</evidence>